<dbReference type="AlphaFoldDB" id="A0A6C0GPB3"/>
<dbReference type="RefSeq" id="WP_162445678.1">
    <property type="nucleotide sequence ID" value="NZ_CP048222.1"/>
</dbReference>
<keyword evidence="6" id="KW-1185">Reference proteome</keyword>
<name>A0A6C0GPB3_9BACT</name>
<comment type="similarity">
    <text evidence="3">Belongs to the cyclophilin-type PPIase family.</text>
</comment>
<feature type="chain" id="PRO_5025715007" description="Peptidyl-prolyl cis-trans isomerase" evidence="3">
    <location>
        <begin position="19"/>
        <end position="197"/>
    </location>
</feature>
<accession>A0A6C0GPB3</accession>
<dbReference type="KEGG" id="rhoz:GXP67_25130"/>
<dbReference type="Pfam" id="PF00160">
    <property type="entry name" value="Pro_isomerase"/>
    <property type="match status" value="1"/>
</dbReference>
<dbReference type="EMBL" id="CP048222">
    <property type="protein sequence ID" value="QHT69694.1"/>
    <property type="molecule type" value="Genomic_DNA"/>
</dbReference>
<dbReference type="EC" id="5.2.1.8" evidence="3"/>
<protein>
    <recommendedName>
        <fullName evidence="3">Peptidyl-prolyl cis-trans isomerase</fullName>
        <shortName evidence="3">PPIase</shortName>
        <ecNumber evidence="3">5.2.1.8</ecNumber>
    </recommendedName>
</protein>
<evidence type="ECO:0000313" key="6">
    <source>
        <dbReference type="Proteomes" id="UP000480178"/>
    </source>
</evidence>
<gene>
    <name evidence="5" type="ORF">GXP67_25130</name>
</gene>
<dbReference type="Proteomes" id="UP000480178">
    <property type="component" value="Chromosome"/>
</dbReference>
<dbReference type="InterPro" id="IPR044665">
    <property type="entry name" value="E_coli_cyclophilin_A-like"/>
</dbReference>
<dbReference type="InterPro" id="IPR029000">
    <property type="entry name" value="Cyclophilin-like_dom_sf"/>
</dbReference>
<comment type="catalytic activity">
    <reaction evidence="3">
        <text>[protein]-peptidylproline (omega=180) = [protein]-peptidylproline (omega=0)</text>
        <dbReference type="Rhea" id="RHEA:16237"/>
        <dbReference type="Rhea" id="RHEA-COMP:10747"/>
        <dbReference type="Rhea" id="RHEA-COMP:10748"/>
        <dbReference type="ChEBI" id="CHEBI:83833"/>
        <dbReference type="ChEBI" id="CHEBI:83834"/>
        <dbReference type="EC" id="5.2.1.8"/>
    </reaction>
</comment>
<sequence length="197" mass="21452">MLTVYRFLFFLLTLSAFASYGQTTPDSVFITFQTNMGDIEAVLYTKKAPITSANFLKHIETGAFTGGSFYRTVTPTNQPHNKIRIEVIQGGANPANIDTATVIPIPLERTSKTGVLHKNGTLSMARDAPDTGSTEFFICIGDQPSLDFGGKRNPDGQGFAAFGRVTKGMEVVKKIQSSPASEQKLTPSIQIIRISRK</sequence>
<reference evidence="5 6" key="1">
    <citation type="submission" date="2020-01" db="EMBL/GenBank/DDBJ databases">
        <authorList>
            <person name="Kim M.K."/>
        </authorList>
    </citation>
    <scope>NUCLEOTIDE SEQUENCE [LARGE SCALE GENOMIC DNA]</scope>
    <source>
        <strain evidence="5 6">172606-1</strain>
    </source>
</reference>
<keyword evidence="2 3" id="KW-0413">Isomerase</keyword>
<organism evidence="5 6">
    <name type="scientific">Rhodocytophaga rosea</name>
    <dbReference type="NCBI Taxonomy" id="2704465"/>
    <lineage>
        <taxon>Bacteria</taxon>
        <taxon>Pseudomonadati</taxon>
        <taxon>Bacteroidota</taxon>
        <taxon>Cytophagia</taxon>
        <taxon>Cytophagales</taxon>
        <taxon>Rhodocytophagaceae</taxon>
        <taxon>Rhodocytophaga</taxon>
    </lineage>
</organism>
<evidence type="ECO:0000256" key="3">
    <source>
        <dbReference type="RuleBase" id="RU363019"/>
    </source>
</evidence>
<dbReference type="PROSITE" id="PS50072">
    <property type="entry name" value="CSA_PPIASE_2"/>
    <property type="match status" value="1"/>
</dbReference>
<dbReference type="Gene3D" id="2.40.100.10">
    <property type="entry name" value="Cyclophilin-like"/>
    <property type="match status" value="1"/>
</dbReference>
<dbReference type="InterPro" id="IPR002130">
    <property type="entry name" value="Cyclophilin-type_PPIase_dom"/>
</dbReference>
<evidence type="ECO:0000259" key="4">
    <source>
        <dbReference type="PROSITE" id="PS50072"/>
    </source>
</evidence>
<feature type="domain" description="PPIase cyclophilin-type" evidence="4">
    <location>
        <begin position="33"/>
        <end position="192"/>
    </location>
</feature>
<dbReference type="SUPFAM" id="SSF50891">
    <property type="entry name" value="Cyclophilin-like"/>
    <property type="match status" value="1"/>
</dbReference>
<evidence type="ECO:0000313" key="5">
    <source>
        <dbReference type="EMBL" id="QHT69694.1"/>
    </source>
</evidence>
<dbReference type="PRINTS" id="PR00153">
    <property type="entry name" value="CSAPPISMRASE"/>
</dbReference>
<dbReference type="GO" id="GO:0003755">
    <property type="term" value="F:peptidyl-prolyl cis-trans isomerase activity"/>
    <property type="evidence" value="ECO:0007669"/>
    <property type="project" value="UniProtKB-UniRule"/>
</dbReference>
<dbReference type="CDD" id="cd00317">
    <property type="entry name" value="cyclophilin"/>
    <property type="match status" value="1"/>
</dbReference>
<evidence type="ECO:0000256" key="1">
    <source>
        <dbReference type="ARBA" id="ARBA00023110"/>
    </source>
</evidence>
<evidence type="ECO:0000256" key="2">
    <source>
        <dbReference type="ARBA" id="ARBA00023235"/>
    </source>
</evidence>
<comment type="function">
    <text evidence="3">PPIases accelerate the folding of proteins. It catalyzes the cis-trans isomerization of proline imidic peptide bonds in oligopeptides.</text>
</comment>
<keyword evidence="3" id="KW-0732">Signal</keyword>
<feature type="signal peptide" evidence="3">
    <location>
        <begin position="1"/>
        <end position="18"/>
    </location>
</feature>
<dbReference type="PANTHER" id="PTHR43246">
    <property type="entry name" value="PEPTIDYL-PROLYL CIS-TRANS ISOMERASE CYP38, CHLOROPLASTIC"/>
    <property type="match status" value="1"/>
</dbReference>
<proteinExistence type="inferred from homology"/>
<keyword evidence="1 3" id="KW-0697">Rotamase</keyword>